<name>A0ABV8WT45_9BACI</name>
<evidence type="ECO:0000313" key="3">
    <source>
        <dbReference type="Proteomes" id="UP001595882"/>
    </source>
</evidence>
<accession>A0ABV8WT45</accession>
<reference evidence="3" key="1">
    <citation type="journal article" date="2019" name="Int. J. Syst. Evol. Microbiol.">
        <title>The Global Catalogue of Microorganisms (GCM) 10K type strain sequencing project: providing services to taxonomists for standard genome sequencing and annotation.</title>
        <authorList>
            <consortium name="The Broad Institute Genomics Platform"/>
            <consortium name="The Broad Institute Genome Sequencing Center for Infectious Disease"/>
            <person name="Wu L."/>
            <person name="Ma J."/>
        </authorList>
    </citation>
    <scope>NUCLEOTIDE SEQUENCE [LARGE SCALE GENOMIC DNA]</scope>
    <source>
        <strain evidence="3">CCUG 37865</strain>
    </source>
</reference>
<evidence type="ECO:0000259" key="1">
    <source>
        <dbReference type="PROSITE" id="PS50164"/>
    </source>
</evidence>
<dbReference type="PROSITE" id="PS50164">
    <property type="entry name" value="GIY_YIG"/>
    <property type="match status" value="1"/>
</dbReference>
<dbReference type="EMBL" id="JBHSDT010000004">
    <property type="protein sequence ID" value="MFC4402930.1"/>
    <property type="molecule type" value="Genomic_DNA"/>
</dbReference>
<dbReference type="InterPro" id="IPR000305">
    <property type="entry name" value="GIY-YIG_endonuc"/>
</dbReference>
<gene>
    <name evidence="2" type="ORF">ACFOY7_07570</name>
</gene>
<feature type="domain" description="GIY-YIG" evidence="1">
    <location>
        <begin position="53"/>
        <end position="148"/>
    </location>
</feature>
<protein>
    <submittedName>
        <fullName evidence="2">GIY-YIG nuclease family protein</fullName>
    </submittedName>
</protein>
<comment type="caution">
    <text evidence="2">The sequence shown here is derived from an EMBL/GenBank/DDBJ whole genome shotgun (WGS) entry which is preliminary data.</text>
</comment>
<sequence length="160" mass="19425">MMKEEIKDLLYSHHILPVSNQNWKNIDIYLCENSTNNEYLSAKRRIQEKIPKRASGIYIISNEEMVLYIGESKCNIRARLERHLDKIFIRQDRRADFFKVEEHQGRLSIYYWSLPQHLIVYRKIIEELMILALEPEYVKWNIQNKMVEIHEALRKNKYSI</sequence>
<proteinExistence type="predicted"/>
<evidence type="ECO:0000313" key="2">
    <source>
        <dbReference type="EMBL" id="MFC4402930.1"/>
    </source>
</evidence>
<dbReference type="Proteomes" id="UP001595882">
    <property type="component" value="Unassembled WGS sequence"/>
</dbReference>
<dbReference type="Pfam" id="PF01541">
    <property type="entry name" value="GIY-YIG"/>
    <property type="match status" value="1"/>
</dbReference>
<organism evidence="2 3">
    <name type="scientific">Gracilibacillus xinjiangensis</name>
    <dbReference type="NCBI Taxonomy" id="1193282"/>
    <lineage>
        <taxon>Bacteria</taxon>
        <taxon>Bacillati</taxon>
        <taxon>Bacillota</taxon>
        <taxon>Bacilli</taxon>
        <taxon>Bacillales</taxon>
        <taxon>Bacillaceae</taxon>
        <taxon>Gracilibacillus</taxon>
    </lineage>
</organism>
<keyword evidence="3" id="KW-1185">Reference proteome</keyword>
<dbReference type="RefSeq" id="WP_390250986.1">
    <property type="nucleotide sequence ID" value="NZ_JBHSDT010000004.1"/>
</dbReference>